<evidence type="ECO:0000313" key="2">
    <source>
        <dbReference type="EMBL" id="KAF2657940.1"/>
    </source>
</evidence>
<feature type="compositionally biased region" description="Basic residues" evidence="1">
    <location>
        <begin position="244"/>
        <end position="253"/>
    </location>
</feature>
<dbReference type="EMBL" id="MU004320">
    <property type="protein sequence ID" value="KAF2657940.1"/>
    <property type="molecule type" value="Genomic_DNA"/>
</dbReference>
<name>A0A6A6TDM6_9PLEO</name>
<feature type="compositionally biased region" description="Low complexity" evidence="1">
    <location>
        <begin position="84"/>
        <end position="97"/>
    </location>
</feature>
<sequence>MATRRPVARPASSRGIRSTAYSRVGPRLRRGPEHSYSDAITQLGPIPILRPRQADHLSSDADEGDDDTSQEGLALGSGNPYDETTSLPQPQTSPQLQNQASPIRDLQLPYRPAARETSTSGLSDQQTGRSLATETQDMASTPSPPKRHSRLPNFGRATTNTSDDHSESASQALLDSAVDGFAEDISDVTPRASGRPGRSAAHLILQTSGGASSPLRQHTSSYLMSPGRYQFREHRVPHTEPRQRPNRSAHRTRTMSSNSDPAQLALAMGSERVRLLPTQGSWAYRHSQIAPEEHRASDDVQLSETGRPRSSFDERVRRAHRRIESMQGRYRGFFGRSRPDPPERGTTPFATGTGEHASHRVSETSSNASLPYSYYELPTSRHSSSDHSPCGDLLPHAQYDGASGQAARGAYYSIRPSQVRVAGPSENRLRRQRSSISSSNLAAMVSPLPASPYARGNEVQRTPRSATGLITVADILNGDHDQDASTAFARDLSSPLELLEQRAGSELARISRPLPSIERMRQHSGNTHQRLMPGGRHVEIQPSRPLNHRSLQPQRRAAPARAGQRSSENVPVIATQGTTRAAQLQGQRVSFGTNARIPHSQGANLRGGGTQSSPLPVRFSLPQPSSNQPRMRRSSRNLHRSDEQPSASSSPIRAYRRIMQRRASRSGRDNVRRDSPSQTASPGENFTYRDRLQPPPALFSVTYREPDRGAHVNHRRPPIPARVASRRVSAQQLNQENSGDAEAELMREEMAAAGMRFAENAAGLDIMDETPPRVGRFERLVMEN</sequence>
<feature type="region of interest" description="Disordered" evidence="1">
    <location>
        <begin position="524"/>
        <end position="571"/>
    </location>
</feature>
<organism evidence="2 3">
    <name type="scientific">Lophiostoma macrostomum CBS 122681</name>
    <dbReference type="NCBI Taxonomy" id="1314788"/>
    <lineage>
        <taxon>Eukaryota</taxon>
        <taxon>Fungi</taxon>
        <taxon>Dikarya</taxon>
        <taxon>Ascomycota</taxon>
        <taxon>Pezizomycotina</taxon>
        <taxon>Dothideomycetes</taxon>
        <taxon>Pleosporomycetidae</taxon>
        <taxon>Pleosporales</taxon>
        <taxon>Lophiostomataceae</taxon>
        <taxon>Lophiostoma</taxon>
    </lineage>
</organism>
<feature type="compositionally biased region" description="Basic and acidic residues" evidence="1">
    <location>
        <begin position="666"/>
        <end position="675"/>
    </location>
</feature>
<feature type="compositionally biased region" description="Basic and acidic residues" evidence="1">
    <location>
        <begin position="306"/>
        <end position="315"/>
    </location>
</feature>
<feature type="region of interest" description="Disordered" evidence="1">
    <location>
        <begin position="327"/>
        <end position="366"/>
    </location>
</feature>
<keyword evidence="3" id="KW-1185">Reference proteome</keyword>
<accession>A0A6A6TDM6</accession>
<proteinExistence type="predicted"/>
<gene>
    <name evidence="2" type="ORF">K491DRAFT_776840</name>
</gene>
<evidence type="ECO:0000313" key="3">
    <source>
        <dbReference type="Proteomes" id="UP000799324"/>
    </source>
</evidence>
<protein>
    <submittedName>
        <fullName evidence="2">Uncharacterized protein</fullName>
    </submittedName>
</protein>
<feature type="region of interest" description="Disordered" evidence="1">
    <location>
        <begin position="594"/>
        <end position="696"/>
    </location>
</feature>
<feature type="compositionally biased region" description="Polar residues" evidence="1">
    <location>
        <begin position="116"/>
        <end position="141"/>
    </location>
</feature>
<feature type="region of interest" description="Disordered" evidence="1">
    <location>
        <begin position="1"/>
        <end position="175"/>
    </location>
</feature>
<evidence type="ECO:0000256" key="1">
    <source>
        <dbReference type="SAM" id="MobiDB-lite"/>
    </source>
</evidence>
<reference evidence="2" key="1">
    <citation type="journal article" date="2020" name="Stud. Mycol.">
        <title>101 Dothideomycetes genomes: a test case for predicting lifestyles and emergence of pathogens.</title>
        <authorList>
            <person name="Haridas S."/>
            <person name="Albert R."/>
            <person name="Binder M."/>
            <person name="Bloem J."/>
            <person name="Labutti K."/>
            <person name="Salamov A."/>
            <person name="Andreopoulos B."/>
            <person name="Baker S."/>
            <person name="Barry K."/>
            <person name="Bills G."/>
            <person name="Bluhm B."/>
            <person name="Cannon C."/>
            <person name="Castanera R."/>
            <person name="Culley D."/>
            <person name="Daum C."/>
            <person name="Ezra D."/>
            <person name="Gonzalez J."/>
            <person name="Henrissat B."/>
            <person name="Kuo A."/>
            <person name="Liang C."/>
            <person name="Lipzen A."/>
            <person name="Lutzoni F."/>
            <person name="Magnuson J."/>
            <person name="Mondo S."/>
            <person name="Nolan M."/>
            <person name="Ohm R."/>
            <person name="Pangilinan J."/>
            <person name="Park H.-J."/>
            <person name="Ramirez L."/>
            <person name="Alfaro M."/>
            <person name="Sun H."/>
            <person name="Tritt A."/>
            <person name="Yoshinaga Y."/>
            <person name="Zwiers L.-H."/>
            <person name="Turgeon B."/>
            <person name="Goodwin S."/>
            <person name="Spatafora J."/>
            <person name="Crous P."/>
            <person name="Grigoriev I."/>
        </authorList>
    </citation>
    <scope>NUCLEOTIDE SEQUENCE</scope>
    <source>
        <strain evidence="2">CBS 122681</strain>
    </source>
</reference>
<feature type="region of interest" description="Disordered" evidence="1">
    <location>
        <begin position="289"/>
        <end position="315"/>
    </location>
</feature>
<dbReference type="OrthoDB" id="3937309at2759"/>
<feature type="region of interest" description="Disordered" evidence="1">
    <location>
        <begin position="235"/>
        <end position="260"/>
    </location>
</feature>
<dbReference type="Proteomes" id="UP000799324">
    <property type="component" value="Unassembled WGS sequence"/>
</dbReference>
<dbReference type="AlphaFoldDB" id="A0A6A6TDM6"/>
<feature type="compositionally biased region" description="Acidic residues" evidence="1">
    <location>
        <begin position="60"/>
        <end position="69"/>
    </location>
</feature>
<feature type="compositionally biased region" description="Basic residues" evidence="1">
    <location>
        <begin position="654"/>
        <end position="665"/>
    </location>
</feature>
<feature type="compositionally biased region" description="Low complexity" evidence="1">
    <location>
        <begin position="552"/>
        <end position="565"/>
    </location>
</feature>